<dbReference type="SMART" id="SM00226">
    <property type="entry name" value="LMWPc"/>
    <property type="match status" value="1"/>
</dbReference>
<dbReference type="Proteomes" id="UP000190857">
    <property type="component" value="Unassembled WGS sequence"/>
</dbReference>
<dbReference type="GO" id="GO:0004725">
    <property type="term" value="F:protein tyrosine phosphatase activity"/>
    <property type="evidence" value="ECO:0007669"/>
    <property type="project" value="InterPro"/>
</dbReference>
<reference evidence="6 7" key="1">
    <citation type="submission" date="2017-02" db="EMBL/GenBank/DDBJ databases">
        <authorList>
            <person name="Peterson S.W."/>
        </authorList>
    </citation>
    <scope>NUCLEOTIDE SEQUENCE [LARGE SCALE GENOMIC DNA]</scope>
    <source>
        <strain evidence="6 7">VKM Ac-2059</strain>
    </source>
</reference>
<feature type="active site" evidence="4">
    <location>
        <position position="18"/>
    </location>
</feature>
<evidence type="ECO:0000313" key="7">
    <source>
        <dbReference type="Proteomes" id="UP000190857"/>
    </source>
</evidence>
<organism evidence="6 7">
    <name type="scientific">Okibacterium fritillariae</name>
    <dbReference type="NCBI Taxonomy" id="123320"/>
    <lineage>
        <taxon>Bacteria</taxon>
        <taxon>Bacillati</taxon>
        <taxon>Actinomycetota</taxon>
        <taxon>Actinomycetes</taxon>
        <taxon>Micrococcales</taxon>
        <taxon>Microbacteriaceae</taxon>
        <taxon>Okibacterium</taxon>
    </lineage>
</organism>
<gene>
    <name evidence="6" type="ORF">SAMN06309945_2067</name>
</gene>
<evidence type="ECO:0000256" key="1">
    <source>
        <dbReference type="ARBA" id="ARBA00011063"/>
    </source>
</evidence>
<keyword evidence="3" id="KW-0904">Protein phosphatase</keyword>
<dbReference type="InterPro" id="IPR036196">
    <property type="entry name" value="Ptyr_pPase_sf"/>
</dbReference>
<sequence>MKVPALRVLTVCTGNICRSPMAEQMLESAFLQAGIAAHVSSAGTQAMVGHDLTPETAAQLNAHGVAPKAHRSTQLTEGLVSAADLVLVATRAHRSEVVSLLPRASRYTFTIRQFARLVDSLEEGEWRDIRSLSDLVMSVAAQRGFALPPEDPTIDDVVDPYRQSEAVYAEVADELDSSVATITAAFARAAK</sequence>
<evidence type="ECO:0000256" key="4">
    <source>
        <dbReference type="PIRSR" id="PIRSR617867-1"/>
    </source>
</evidence>
<dbReference type="PANTHER" id="PTHR11717:SF31">
    <property type="entry name" value="LOW MOLECULAR WEIGHT PROTEIN-TYROSINE-PHOSPHATASE ETP-RELATED"/>
    <property type="match status" value="1"/>
</dbReference>
<dbReference type="PANTHER" id="PTHR11717">
    <property type="entry name" value="LOW MOLECULAR WEIGHT PROTEIN TYROSINE PHOSPHATASE"/>
    <property type="match status" value="1"/>
</dbReference>
<comment type="similarity">
    <text evidence="1">Belongs to the low molecular weight phosphotyrosine protein phosphatase family.</text>
</comment>
<evidence type="ECO:0000256" key="3">
    <source>
        <dbReference type="ARBA" id="ARBA00022912"/>
    </source>
</evidence>
<protein>
    <submittedName>
        <fullName evidence="6">Protein-tyrosine phosphatase</fullName>
    </submittedName>
</protein>
<dbReference type="InterPro" id="IPR050438">
    <property type="entry name" value="LMW_PTPase"/>
</dbReference>
<dbReference type="InterPro" id="IPR017867">
    <property type="entry name" value="Tyr_phospatase_low_mol_wt"/>
</dbReference>
<dbReference type="EMBL" id="FUZP01000002">
    <property type="protein sequence ID" value="SKC60698.1"/>
    <property type="molecule type" value="Genomic_DNA"/>
</dbReference>
<dbReference type="PRINTS" id="PR00719">
    <property type="entry name" value="LMWPTPASE"/>
</dbReference>
<dbReference type="InterPro" id="IPR023485">
    <property type="entry name" value="Ptyr_pPase"/>
</dbReference>
<feature type="domain" description="Phosphotyrosine protein phosphatase I" evidence="5">
    <location>
        <begin position="6"/>
        <end position="185"/>
    </location>
</feature>
<evidence type="ECO:0000256" key="2">
    <source>
        <dbReference type="ARBA" id="ARBA00022801"/>
    </source>
</evidence>
<dbReference type="Gene3D" id="3.40.50.2300">
    <property type="match status" value="1"/>
</dbReference>
<feature type="active site" description="Nucleophile" evidence="4">
    <location>
        <position position="12"/>
    </location>
</feature>
<proteinExistence type="inferred from homology"/>
<dbReference type="AlphaFoldDB" id="A0A1T5KB96"/>
<name>A0A1T5KB96_9MICO</name>
<dbReference type="SUPFAM" id="SSF52788">
    <property type="entry name" value="Phosphotyrosine protein phosphatases I"/>
    <property type="match status" value="1"/>
</dbReference>
<keyword evidence="2" id="KW-0378">Hydrolase</keyword>
<accession>A0A1T5KB96</accession>
<evidence type="ECO:0000313" key="6">
    <source>
        <dbReference type="EMBL" id="SKC60698.1"/>
    </source>
</evidence>
<keyword evidence="7" id="KW-1185">Reference proteome</keyword>
<evidence type="ECO:0000259" key="5">
    <source>
        <dbReference type="SMART" id="SM00226"/>
    </source>
</evidence>
<dbReference type="STRING" id="123320.SAMN06309945_2067"/>
<dbReference type="Pfam" id="PF01451">
    <property type="entry name" value="LMWPc"/>
    <property type="match status" value="1"/>
</dbReference>